<organism evidence="2 3">
    <name type="scientific">Cercophora newfieldiana</name>
    <dbReference type="NCBI Taxonomy" id="92897"/>
    <lineage>
        <taxon>Eukaryota</taxon>
        <taxon>Fungi</taxon>
        <taxon>Dikarya</taxon>
        <taxon>Ascomycota</taxon>
        <taxon>Pezizomycotina</taxon>
        <taxon>Sordariomycetes</taxon>
        <taxon>Sordariomycetidae</taxon>
        <taxon>Sordariales</taxon>
        <taxon>Lasiosphaeriaceae</taxon>
        <taxon>Cercophora</taxon>
    </lineage>
</organism>
<keyword evidence="3" id="KW-1185">Reference proteome</keyword>
<protein>
    <submittedName>
        <fullName evidence="2">Uncharacterized protein</fullName>
    </submittedName>
</protein>
<evidence type="ECO:0000256" key="1">
    <source>
        <dbReference type="SAM" id="MobiDB-lite"/>
    </source>
</evidence>
<dbReference type="AlphaFoldDB" id="A0AA40CUE4"/>
<evidence type="ECO:0000313" key="2">
    <source>
        <dbReference type="EMBL" id="KAK0649369.1"/>
    </source>
</evidence>
<dbReference type="Proteomes" id="UP001174936">
    <property type="component" value="Unassembled WGS sequence"/>
</dbReference>
<feature type="compositionally biased region" description="Polar residues" evidence="1">
    <location>
        <begin position="9"/>
        <end position="27"/>
    </location>
</feature>
<name>A0AA40CUE4_9PEZI</name>
<accession>A0AA40CUE4</accession>
<evidence type="ECO:0000313" key="3">
    <source>
        <dbReference type="Proteomes" id="UP001174936"/>
    </source>
</evidence>
<gene>
    <name evidence="2" type="ORF">B0T16DRAFT_409939</name>
</gene>
<proteinExistence type="predicted"/>
<comment type="caution">
    <text evidence="2">The sequence shown here is derived from an EMBL/GenBank/DDBJ whole genome shotgun (WGS) entry which is preliminary data.</text>
</comment>
<reference evidence="2" key="1">
    <citation type="submission" date="2023-06" db="EMBL/GenBank/DDBJ databases">
        <title>Genome-scale phylogeny and comparative genomics of the fungal order Sordariales.</title>
        <authorList>
            <consortium name="Lawrence Berkeley National Laboratory"/>
            <person name="Hensen N."/>
            <person name="Bonometti L."/>
            <person name="Westerberg I."/>
            <person name="Brannstrom I.O."/>
            <person name="Guillou S."/>
            <person name="Cros-Aarteil S."/>
            <person name="Calhoun S."/>
            <person name="Haridas S."/>
            <person name="Kuo A."/>
            <person name="Mondo S."/>
            <person name="Pangilinan J."/>
            <person name="Riley R."/>
            <person name="Labutti K."/>
            <person name="Andreopoulos B."/>
            <person name="Lipzen A."/>
            <person name="Chen C."/>
            <person name="Yanf M."/>
            <person name="Daum C."/>
            <person name="Ng V."/>
            <person name="Clum A."/>
            <person name="Steindorff A."/>
            <person name="Ohm R."/>
            <person name="Martin F."/>
            <person name="Silar P."/>
            <person name="Natvig D."/>
            <person name="Lalanne C."/>
            <person name="Gautier V."/>
            <person name="Ament-Velasquez S.L."/>
            <person name="Kruys A."/>
            <person name="Hutchinson M.I."/>
            <person name="Powell A.J."/>
            <person name="Barry K."/>
            <person name="Miller A.N."/>
            <person name="Grigoriev I.V."/>
            <person name="Debuchy R."/>
            <person name="Gladieux P."/>
            <person name="Thoren M.H."/>
            <person name="Johannesson H."/>
        </authorList>
    </citation>
    <scope>NUCLEOTIDE SEQUENCE</scope>
    <source>
        <strain evidence="2">SMH2532-1</strain>
    </source>
</reference>
<feature type="compositionally biased region" description="Polar residues" evidence="1">
    <location>
        <begin position="59"/>
        <end position="68"/>
    </location>
</feature>
<feature type="region of interest" description="Disordered" evidence="1">
    <location>
        <begin position="1"/>
        <end position="27"/>
    </location>
</feature>
<dbReference type="EMBL" id="JAULSV010000003">
    <property type="protein sequence ID" value="KAK0649369.1"/>
    <property type="molecule type" value="Genomic_DNA"/>
</dbReference>
<feature type="region of interest" description="Disordered" evidence="1">
    <location>
        <begin position="59"/>
        <end position="79"/>
    </location>
</feature>
<sequence length="79" mass="8818">MERHETRRPSSPLNTILGTSSPNIHTSASILPSKRLVAEPVVRRNTRYQHQVTHSVDFTRQPLTNATPLPTPIPTLGQL</sequence>